<proteinExistence type="predicted"/>
<name>A0A1G7NZ54_9FIRM</name>
<accession>A0A1G7NZ54</accession>
<evidence type="ECO:0000313" key="1">
    <source>
        <dbReference type="EMBL" id="SDF79271.1"/>
    </source>
</evidence>
<reference evidence="2" key="1">
    <citation type="submission" date="2016-10" db="EMBL/GenBank/DDBJ databases">
        <authorList>
            <person name="Varghese N."/>
            <person name="Submissions S."/>
        </authorList>
    </citation>
    <scope>NUCLEOTIDE SEQUENCE [LARGE SCALE GENOMIC DNA]</scope>
    <source>
        <strain evidence="2">DSM 23256</strain>
    </source>
</reference>
<evidence type="ECO:0000313" key="2">
    <source>
        <dbReference type="Proteomes" id="UP000243333"/>
    </source>
</evidence>
<protein>
    <submittedName>
        <fullName evidence="1">Uncharacterized protein</fullName>
    </submittedName>
</protein>
<keyword evidence="2" id="KW-1185">Reference proteome</keyword>
<dbReference type="RefSeq" id="WP_171904693.1">
    <property type="nucleotide sequence ID" value="NZ_FNBU01000030.1"/>
</dbReference>
<dbReference type="AlphaFoldDB" id="A0A1G7NZ54"/>
<dbReference type="Proteomes" id="UP000243333">
    <property type="component" value="Unassembled WGS sequence"/>
</dbReference>
<sequence>MKSSQPDNTEVGYKCSRCGGMFASHGEHTVRCPFCAMICDEAACRVVETSNEEY</sequence>
<dbReference type="EMBL" id="FNBU01000030">
    <property type="protein sequence ID" value="SDF79271.1"/>
    <property type="molecule type" value="Genomic_DNA"/>
</dbReference>
<organism evidence="1 2">
    <name type="scientific">Sporolituus thermophilus DSM 23256</name>
    <dbReference type="NCBI Taxonomy" id="1123285"/>
    <lineage>
        <taxon>Bacteria</taxon>
        <taxon>Bacillati</taxon>
        <taxon>Bacillota</taxon>
        <taxon>Negativicutes</taxon>
        <taxon>Selenomonadales</taxon>
        <taxon>Sporomusaceae</taxon>
        <taxon>Sporolituus</taxon>
    </lineage>
</organism>
<gene>
    <name evidence="1" type="ORF">SAMN05660235_02770</name>
</gene>
<dbReference type="STRING" id="1123285.SAMN05660235_02770"/>